<dbReference type="SMART" id="SM00575">
    <property type="entry name" value="ZnF_PMZ"/>
    <property type="match status" value="1"/>
</dbReference>
<evidence type="ECO:0000313" key="10">
    <source>
        <dbReference type="Proteomes" id="UP001054252"/>
    </source>
</evidence>
<proteinExistence type="inferred from homology"/>
<dbReference type="GO" id="GO:0005634">
    <property type="term" value="C:nucleus"/>
    <property type="evidence" value="ECO:0007669"/>
    <property type="project" value="UniProtKB-SubCell"/>
</dbReference>
<dbReference type="Pfam" id="PF04434">
    <property type="entry name" value="SWIM"/>
    <property type="match status" value="1"/>
</dbReference>
<evidence type="ECO:0000256" key="3">
    <source>
        <dbReference type="ARBA" id="ARBA00022771"/>
    </source>
</evidence>
<organism evidence="9 10">
    <name type="scientific">Rubroshorea leprosula</name>
    <dbReference type="NCBI Taxonomy" id="152421"/>
    <lineage>
        <taxon>Eukaryota</taxon>
        <taxon>Viridiplantae</taxon>
        <taxon>Streptophyta</taxon>
        <taxon>Embryophyta</taxon>
        <taxon>Tracheophyta</taxon>
        <taxon>Spermatophyta</taxon>
        <taxon>Magnoliopsida</taxon>
        <taxon>eudicotyledons</taxon>
        <taxon>Gunneridae</taxon>
        <taxon>Pentapetalae</taxon>
        <taxon>rosids</taxon>
        <taxon>malvids</taxon>
        <taxon>Malvales</taxon>
        <taxon>Dipterocarpaceae</taxon>
        <taxon>Rubroshorea</taxon>
    </lineage>
</organism>
<keyword evidence="2 6" id="KW-0479">Metal-binding</keyword>
<evidence type="ECO:0000259" key="8">
    <source>
        <dbReference type="PROSITE" id="PS50966"/>
    </source>
</evidence>
<dbReference type="PANTHER" id="PTHR31669">
    <property type="entry name" value="PROTEIN FAR1-RELATED SEQUENCE 10-RELATED"/>
    <property type="match status" value="1"/>
</dbReference>
<sequence>MEIDLELPSLEQEKSDPVINKNVNILEAEVGVGVNDGYVDSPKICEHTREDEGKENATACENDVDFINVGTDVPRKGAVFEPKNGMEFDSKEAAYSFYREYARSVGFGITIKASRRSKSSGKFIDVKIACSRFGSKRQSSTVINPRPCIKTGCKAGMHMKRRQDEKWIIHSFIKEHNHEICPDDFYCAIRGRNKQPCTVAYQRKGLQLALDEKDIQLLFEHFMCMQDENLDFFYAIDLDHEMIARSVFWVDAKGRHDYIHFSDVVFFDTFYIRNKYKIPCIPIVGINHHFQYMLLGCALIGDLSTSAIVWLMQTWLKAVGGQAPELIITDQDKTLNEAVQNVFPNSSHSFCLWHILGKISEILGDSLSQDERFMAKFKKCVFRSWTDEQFEKRWGKIVEKFELKENEWILSLYEDRKKWVPAYMRNKFLAGMSTTERSGSVASFFDKYMHKGATFTEFIEQYKLFLHDRYEMEARADFETVKKQPALRSLSTFEKQMSLIYTDTIFKKFQFEAFGVVSCHLQKETEDEANIVFRVDDSEEHQNFFVSWNKRELDVCCLCRSFEYRGFLCKHAIFVLQTSAISEIPSHYILKRWTKDAKIRQNIGEMPSKFHYRVQRFNHLCRQTIKLVEQGSVSQEAYTIAFEALEEALKHCVGVNNSVRNVLEGKTLSAHGFLDVEEENHSNGTAKSSKGKKIHKKRKDLGSRASIPDGYYGSQQNMQGVRHLNANSPVRDGYCGSPQTLLALGQLSFRAPNMHSCFDIPGSLQDVDRSLDSTHFHGIASKNVHEKDLSQ</sequence>
<evidence type="ECO:0000256" key="4">
    <source>
        <dbReference type="ARBA" id="ARBA00022833"/>
    </source>
</evidence>
<protein>
    <recommendedName>
        <fullName evidence="6">Protein FAR1-RELATED SEQUENCE</fullName>
    </recommendedName>
</protein>
<keyword evidence="10" id="KW-1185">Reference proteome</keyword>
<dbReference type="AlphaFoldDB" id="A0AAV5JL32"/>
<feature type="domain" description="SWIM-type" evidence="8">
    <location>
        <begin position="544"/>
        <end position="580"/>
    </location>
</feature>
<gene>
    <name evidence="9" type="ORF">SLEP1_g24258</name>
</gene>
<dbReference type="InterPro" id="IPR031052">
    <property type="entry name" value="FHY3/FAR1"/>
</dbReference>
<comment type="function">
    <text evidence="6">Putative transcription activator involved in regulating light control of development.</text>
</comment>
<dbReference type="GO" id="GO:0006355">
    <property type="term" value="P:regulation of DNA-templated transcription"/>
    <property type="evidence" value="ECO:0007669"/>
    <property type="project" value="UniProtKB-UniRule"/>
</dbReference>
<dbReference type="InterPro" id="IPR006564">
    <property type="entry name" value="Znf_PMZ"/>
</dbReference>
<dbReference type="Pfam" id="PF03101">
    <property type="entry name" value="FAR1"/>
    <property type="match status" value="1"/>
</dbReference>
<feature type="region of interest" description="Disordered" evidence="7">
    <location>
        <begin position="679"/>
        <end position="714"/>
    </location>
</feature>
<dbReference type="PANTHER" id="PTHR31669:SF280">
    <property type="entry name" value="PROTEIN FAR1-RELATED SEQUENCE 2"/>
    <property type="match status" value="1"/>
</dbReference>
<keyword evidence="6" id="KW-0539">Nucleus</keyword>
<evidence type="ECO:0000256" key="2">
    <source>
        <dbReference type="ARBA" id="ARBA00022723"/>
    </source>
</evidence>
<dbReference type="Proteomes" id="UP001054252">
    <property type="component" value="Unassembled WGS sequence"/>
</dbReference>
<comment type="caution">
    <text evidence="9">The sequence shown here is derived from an EMBL/GenBank/DDBJ whole genome shotgun (WGS) entry which is preliminary data.</text>
</comment>
<accession>A0AAV5JL32</accession>
<comment type="similarity">
    <text evidence="1 6">Belongs to the FHY3/FAR1 family.</text>
</comment>
<evidence type="ECO:0000256" key="5">
    <source>
        <dbReference type="PROSITE-ProRule" id="PRU00325"/>
    </source>
</evidence>
<keyword evidence="4 6" id="KW-0862">Zinc</keyword>
<feature type="compositionally biased region" description="Basic residues" evidence="7">
    <location>
        <begin position="689"/>
        <end position="699"/>
    </location>
</feature>
<evidence type="ECO:0000256" key="6">
    <source>
        <dbReference type="RuleBase" id="RU367018"/>
    </source>
</evidence>
<dbReference type="Pfam" id="PF10551">
    <property type="entry name" value="MULE"/>
    <property type="match status" value="1"/>
</dbReference>
<comment type="subcellular location">
    <subcellularLocation>
        <location evidence="6">Nucleus</location>
    </subcellularLocation>
</comment>
<dbReference type="InterPro" id="IPR004330">
    <property type="entry name" value="FAR1_DNA_bnd_dom"/>
</dbReference>
<dbReference type="EMBL" id="BPVZ01000038">
    <property type="protein sequence ID" value="GKV13213.1"/>
    <property type="molecule type" value="Genomic_DNA"/>
</dbReference>
<name>A0AAV5JL32_9ROSI</name>
<dbReference type="InterPro" id="IPR018289">
    <property type="entry name" value="MULE_transposase_dom"/>
</dbReference>
<evidence type="ECO:0000256" key="7">
    <source>
        <dbReference type="SAM" id="MobiDB-lite"/>
    </source>
</evidence>
<keyword evidence="3 5" id="KW-0863">Zinc-finger</keyword>
<dbReference type="PROSITE" id="PS50966">
    <property type="entry name" value="ZF_SWIM"/>
    <property type="match status" value="1"/>
</dbReference>
<dbReference type="InterPro" id="IPR007527">
    <property type="entry name" value="Znf_SWIM"/>
</dbReference>
<reference evidence="9 10" key="1">
    <citation type="journal article" date="2021" name="Commun. Biol.">
        <title>The genome of Shorea leprosula (Dipterocarpaceae) highlights the ecological relevance of drought in aseasonal tropical rainforests.</title>
        <authorList>
            <person name="Ng K.K.S."/>
            <person name="Kobayashi M.J."/>
            <person name="Fawcett J.A."/>
            <person name="Hatakeyama M."/>
            <person name="Paape T."/>
            <person name="Ng C.H."/>
            <person name="Ang C.C."/>
            <person name="Tnah L.H."/>
            <person name="Lee C.T."/>
            <person name="Nishiyama T."/>
            <person name="Sese J."/>
            <person name="O'Brien M.J."/>
            <person name="Copetti D."/>
            <person name="Mohd Noor M.I."/>
            <person name="Ong R.C."/>
            <person name="Putra M."/>
            <person name="Sireger I.Z."/>
            <person name="Indrioko S."/>
            <person name="Kosugi Y."/>
            <person name="Izuno A."/>
            <person name="Isagi Y."/>
            <person name="Lee S.L."/>
            <person name="Shimizu K.K."/>
        </authorList>
    </citation>
    <scope>NUCLEOTIDE SEQUENCE [LARGE SCALE GENOMIC DNA]</scope>
    <source>
        <strain evidence="9">214</strain>
    </source>
</reference>
<evidence type="ECO:0000313" key="9">
    <source>
        <dbReference type="EMBL" id="GKV13213.1"/>
    </source>
</evidence>
<dbReference type="GO" id="GO:0008270">
    <property type="term" value="F:zinc ion binding"/>
    <property type="evidence" value="ECO:0007669"/>
    <property type="project" value="UniProtKB-UniRule"/>
</dbReference>
<evidence type="ECO:0000256" key="1">
    <source>
        <dbReference type="ARBA" id="ARBA00005889"/>
    </source>
</evidence>